<dbReference type="InParanoid" id="A0A5J5EN09"/>
<dbReference type="EMBL" id="VXIS01000209">
    <property type="protein sequence ID" value="KAA8896564.1"/>
    <property type="molecule type" value="Genomic_DNA"/>
</dbReference>
<gene>
    <name evidence="1" type="ORF">FN846DRAFT_993615</name>
</gene>
<accession>A0A5J5EN09</accession>
<comment type="caution">
    <text evidence="1">The sequence shown here is derived from an EMBL/GenBank/DDBJ whole genome shotgun (WGS) entry which is preliminary data.</text>
</comment>
<organism evidence="1 2">
    <name type="scientific">Sphaerosporella brunnea</name>
    <dbReference type="NCBI Taxonomy" id="1250544"/>
    <lineage>
        <taxon>Eukaryota</taxon>
        <taxon>Fungi</taxon>
        <taxon>Dikarya</taxon>
        <taxon>Ascomycota</taxon>
        <taxon>Pezizomycotina</taxon>
        <taxon>Pezizomycetes</taxon>
        <taxon>Pezizales</taxon>
        <taxon>Pyronemataceae</taxon>
        <taxon>Sphaerosporella</taxon>
    </lineage>
</organism>
<dbReference type="Proteomes" id="UP000326924">
    <property type="component" value="Unassembled WGS sequence"/>
</dbReference>
<proteinExistence type="predicted"/>
<evidence type="ECO:0000313" key="2">
    <source>
        <dbReference type="Proteomes" id="UP000326924"/>
    </source>
</evidence>
<protein>
    <submittedName>
        <fullName evidence="1">Uncharacterized protein</fullName>
    </submittedName>
</protein>
<name>A0A5J5EN09_9PEZI</name>
<keyword evidence="2" id="KW-1185">Reference proteome</keyword>
<sequence length="171" mass="19346">MATITIVSPREKDTLKMKVQRALRRVLDTSGVGSADAKLVTANLQDPLGWQHHQPAIGQAFGANAELAAITIRFVLRSLGELDEILDVRYPLPQAHPHVHLDFGPPPSRPRAGLAYFFRTRYIQFRGSRKVNQCDRMLGEVSRVVGNLYSIVVEQQRQNREVIRDRRARVV</sequence>
<reference evidence="1 2" key="1">
    <citation type="submission" date="2019-09" db="EMBL/GenBank/DDBJ databases">
        <title>Draft genome of the ectomycorrhizal ascomycete Sphaerosporella brunnea.</title>
        <authorList>
            <consortium name="DOE Joint Genome Institute"/>
            <person name="Benucci G.M."/>
            <person name="Marozzi G."/>
            <person name="Antonielli L."/>
            <person name="Sanchez S."/>
            <person name="Marco P."/>
            <person name="Wang X."/>
            <person name="Falini L.B."/>
            <person name="Barry K."/>
            <person name="Haridas S."/>
            <person name="Lipzen A."/>
            <person name="Labutti K."/>
            <person name="Grigoriev I.V."/>
            <person name="Murat C."/>
            <person name="Martin F."/>
            <person name="Albertini E."/>
            <person name="Donnini D."/>
            <person name="Bonito G."/>
        </authorList>
    </citation>
    <scope>NUCLEOTIDE SEQUENCE [LARGE SCALE GENOMIC DNA]</scope>
    <source>
        <strain evidence="1 2">Sb_GMNB300</strain>
    </source>
</reference>
<dbReference type="AlphaFoldDB" id="A0A5J5EN09"/>
<evidence type="ECO:0000313" key="1">
    <source>
        <dbReference type="EMBL" id="KAA8896564.1"/>
    </source>
</evidence>